<dbReference type="InterPro" id="IPR013783">
    <property type="entry name" value="Ig-like_fold"/>
</dbReference>
<evidence type="ECO:0000256" key="2">
    <source>
        <dbReference type="ARBA" id="ARBA00004496"/>
    </source>
</evidence>
<gene>
    <name evidence="8" type="ORF">HNQ52_002894</name>
</gene>
<evidence type="ECO:0000313" key="8">
    <source>
        <dbReference type="EMBL" id="MBB5209331.1"/>
    </source>
</evidence>
<dbReference type="InterPro" id="IPR053879">
    <property type="entry name" value="HYDIN_VesB_CFA65-like_Ig"/>
</dbReference>
<keyword evidence="9" id="KW-1185">Reference proteome</keyword>
<evidence type="ECO:0000256" key="1">
    <source>
        <dbReference type="ARBA" id="ARBA00004138"/>
    </source>
</evidence>
<evidence type="ECO:0000256" key="4">
    <source>
        <dbReference type="ARBA" id="ARBA00023069"/>
    </source>
</evidence>
<dbReference type="AlphaFoldDB" id="A0A7W8G0M0"/>
<reference evidence="8 9" key="1">
    <citation type="submission" date="2020-08" db="EMBL/GenBank/DDBJ databases">
        <title>Genomic Encyclopedia of Type Strains, Phase IV (KMG-IV): sequencing the most valuable type-strain genomes for metagenomic binning, comparative biology and taxonomic classification.</title>
        <authorList>
            <person name="Goeker M."/>
        </authorList>
    </citation>
    <scope>NUCLEOTIDE SEQUENCE [LARGE SCALE GENOMIC DNA]</scope>
    <source>
        <strain evidence="8 9">DSM 24163</strain>
    </source>
</reference>
<sequence length="368" mass="37038">MARRTIRGHGAAGVVLALVACGALAGETCDFAFEPASLDLGGVVYGQSATGTVLLRSTGTDALVVDLVELRWGEPSMTLTHDGCSGITLAADATCSIDVTFTPTALGERGERLGAQTNTNVSDPLLEIAAEGLPVDAPALSVTPGSIAFGPTVVGQTTATRDVFVVNVGNTALNVSDAVLQGPGAHHFLLTAPDACNADGPLAPGASCEINVRFEPGAVGSFGASVRLTSDAPGSPHVVPLSGTGLATDQTGVAADATALDFGTVFTGQSTSMTLTYSNIGSQVLSIDGYTIGGPDADAFLVTADSCSGHMGVGADCVIALRFSPTQVRAYVAQVQIDTPAETLPPPVVLTGDGEALTMDIFTDGFDP</sequence>
<evidence type="ECO:0000256" key="5">
    <source>
        <dbReference type="ARBA" id="ARBA00023273"/>
    </source>
</evidence>
<dbReference type="NCBIfam" id="NF012200">
    <property type="entry name" value="choice_anch_D"/>
    <property type="match status" value="3"/>
</dbReference>
<keyword evidence="6" id="KW-0732">Signal</keyword>
<dbReference type="PROSITE" id="PS51257">
    <property type="entry name" value="PROKAR_LIPOPROTEIN"/>
    <property type="match status" value="1"/>
</dbReference>
<dbReference type="EMBL" id="JACHHP010000005">
    <property type="protein sequence ID" value="MBB5209331.1"/>
    <property type="molecule type" value="Genomic_DNA"/>
</dbReference>
<dbReference type="GO" id="GO:0005737">
    <property type="term" value="C:cytoplasm"/>
    <property type="evidence" value="ECO:0007669"/>
    <property type="project" value="UniProtKB-SubCell"/>
</dbReference>
<dbReference type="Proteomes" id="UP000521199">
    <property type="component" value="Unassembled WGS sequence"/>
</dbReference>
<dbReference type="Gene3D" id="2.60.40.10">
    <property type="entry name" value="Immunoglobulins"/>
    <property type="match status" value="3"/>
</dbReference>
<keyword evidence="3" id="KW-0963">Cytoplasm</keyword>
<evidence type="ECO:0000313" key="9">
    <source>
        <dbReference type="Proteomes" id="UP000521199"/>
    </source>
</evidence>
<evidence type="ECO:0000256" key="3">
    <source>
        <dbReference type="ARBA" id="ARBA00022490"/>
    </source>
</evidence>
<organism evidence="8 9">
    <name type="scientific">Chiayiivirga flava</name>
    <dbReference type="NCBI Taxonomy" id="659595"/>
    <lineage>
        <taxon>Bacteria</taxon>
        <taxon>Pseudomonadati</taxon>
        <taxon>Pseudomonadota</taxon>
        <taxon>Gammaproteobacteria</taxon>
        <taxon>Lysobacterales</taxon>
        <taxon>Lysobacteraceae</taxon>
        <taxon>Chiayiivirga</taxon>
    </lineage>
</organism>
<evidence type="ECO:0000256" key="6">
    <source>
        <dbReference type="SAM" id="SignalP"/>
    </source>
</evidence>
<comment type="subcellular location">
    <subcellularLocation>
        <location evidence="1">Cell projection</location>
        <location evidence="1">Cilium</location>
    </subcellularLocation>
    <subcellularLocation>
        <location evidence="2">Cytoplasm</location>
    </subcellularLocation>
</comment>
<feature type="domain" description="HYDIN/VesB/CFA65-like Ig-like" evidence="7">
    <location>
        <begin position="256"/>
        <end position="339"/>
    </location>
</feature>
<feature type="domain" description="HYDIN/VesB/CFA65-like Ig-like" evidence="7">
    <location>
        <begin position="32"/>
        <end position="129"/>
    </location>
</feature>
<evidence type="ECO:0000259" key="7">
    <source>
        <dbReference type="Pfam" id="PF22544"/>
    </source>
</evidence>
<dbReference type="Pfam" id="PF22544">
    <property type="entry name" value="HYDIN_VesB_CFA65-like_Ig"/>
    <property type="match status" value="2"/>
</dbReference>
<keyword evidence="4" id="KW-0969">Cilium</keyword>
<keyword evidence="5" id="KW-0966">Cell projection</keyword>
<accession>A0A7W8G0M0</accession>
<feature type="signal peptide" evidence="6">
    <location>
        <begin position="1"/>
        <end position="25"/>
    </location>
</feature>
<feature type="chain" id="PRO_5030627880" description="HYDIN/VesB/CFA65-like Ig-like domain-containing protein" evidence="6">
    <location>
        <begin position="26"/>
        <end position="368"/>
    </location>
</feature>
<dbReference type="RefSeq" id="WP_183961862.1">
    <property type="nucleotide sequence ID" value="NZ_JACHHP010000005.1"/>
</dbReference>
<protein>
    <recommendedName>
        <fullName evidence="7">HYDIN/VesB/CFA65-like Ig-like domain-containing protein</fullName>
    </recommendedName>
</protein>
<name>A0A7W8G0M0_9GAMM</name>
<proteinExistence type="predicted"/>
<comment type="caution">
    <text evidence="8">The sequence shown here is derived from an EMBL/GenBank/DDBJ whole genome shotgun (WGS) entry which is preliminary data.</text>
</comment>